<evidence type="ECO:0000256" key="14">
    <source>
        <dbReference type="PIRSR" id="PIRSR038084-3"/>
    </source>
</evidence>
<keyword evidence="7" id="KW-0234">DNA repair</keyword>
<feature type="domain" description="N-acetyltransferase" evidence="15">
    <location>
        <begin position="253"/>
        <end position="317"/>
    </location>
</feature>
<feature type="region of interest" description="Interaction with histone H4 N-terminus" evidence="13">
    <location>
        <begin position="97"/>
        <end position="99"/>
    </location>
</feature>
<evidence type="ECO:0000256" key="4">
    <source>
        <dbReference type="ARBA" id="ARBA00021268"/>
    </source>
</evidence>
<evidence type="ECO:0000256" key="11">
    <source>
        <dbReference type="PIRNR" id="PIRNR038084"/>
    </source>
</evidence>
<evidence type="ECO:0000313" key="17">
    <source>
        <dbReference type="EMBL" id="OAJ40660.1"/>
    </source>
</evidence>
<protein>
    <recommendedName>
        <fullName evidence="4 11">Histone acetyltransferase type B catalytic subunit</fullName>
        <ecNumber evidence="3 11">2.3.1.48</ecNumber>
    </recommendedName>
</protein>
<evidence type="ECO:0000256" key="7">
    <source>
        <dbReference type="ARBA" id="ARBA00023204"/>
    </source>
</evidence>
<dbReference type="OrthoDB" id="10253098at2759"/>
<dbReference type="GO" id="GO:0005634">
    <property type="term" value="C:nucleus"/>
    <property type="evidence" value="ECO:0007669"/>
    <property type="project" value="UniProtKB-SubCell"/>
</dbReference>
<evidence type="ECO:0000256" key="5">
    <source>
        <dbReference type="ARBA" id="ARBA00022679"/>
    </source>
</evidence>
<dbReference type="PIRSF" id="PIRSF038084">
    <property type="entry name" value="HAT-B_cat"/>
    <property type="match status" value="1"/>
</dbReference>
<dbReference type="GO" id="GO:0042393">
    <property type="term" value="F:histone binding"/>
    <property type="evidence" value="ECO:0007669"/>
    <property type="project" value="InterPro"/>
</dbReference>
<dbReference type="Gene3D" id="1.10.10.390">
    <property type="match status" value="1"/>
</dbReference>
<dbReference type="Pfam" id="PF10394">
    <property type="entry name" value="Hat1_N"/>
    <property type="match status" value="1"/>
</dbReference>
<evidence type="ECO:0000259" key="16">
    <source>
        <dbReference type="Pfam" id="PF10394"/>
    </source>
</evidence>
<feature type="site" description="Interaction with histone H4 N-terminus" evidence="14">
    <location>
        <position position="234"/>
    </location>
</feature>
<comment type="subunit">
    <text evidence="11">Component of the HAT-B complex composed of at least HAT1 and HAT2. The HAT-B complex binds to histone H4 tail.</text>
</comment>
<keyword evidence="8 11" id="KW-0539">Nucleus</keyword>
<feature type="region of interest" description="Interaction with histone H4 N-terminus" evidence="13">
    <location>
        <begin position="262"/>
        <end position="264"/>
    </location>
</feature>
<feature type="domain" description="Histone acetyl transferase HAT1 N-terminal" evidence="16">
    <location>
        <begin position="51"/>
        <end position="222"/>
    </location>
</feature>
<dbReference type="InterPro" id="IPR037113">
    <property type="entry name" value="Hat1_N_sf"/>
</dbReference>
<evidence type="ECO:0000259" key="15">
    <source>
        <dbReference type="Pfam" id="PF00583"/>
    </source>
</evidence>
<dbReference type="Gene3D" id="3.90.360.10">
    <property type="entry name" value="Histone acetyl transferase 1 (HAT1), N-terminal domain"/>
    <property type="match status" value="1"/>
</dbReference>
<dbReference type="eggNOG" id="KOG2696">
    <property type="taxonomic scope" value="Eukaryota"/>
</dbReference>
<dbReference type="STRING" id="403673.A0A177WMJ2"/>
<evidence type="ECO:0000256" key="10">
    <source>
        <dbReference type="ARBA" id="ARBA00048017"/>
    </source>
</evidence>
<dbReference type="SUPFAM" id="SSF55729">
    <property type="entry name" value="Acyl-CoA N-acyltransferases (Nat)"/>
    <property type="match status" value="1"/>
</dbReference>
<evidence type="ECO:0000256" key="6">
    <source>
        <dbReference type="ARBA" id="ARBA00022763"/>
    </source>
</evidence>
<dbReference type="VEuPathDB" id="FungiDB:BDEG_24367"/>
<dbReference type="InterPro" id="IPR016181">
    <property type="entry name" value="Acyl_CoA_acyltransferase"/>
</dbReference>
<reference evidence="17 18" key="1">
    <citation type="submission" date="2006-10" db="EMBL/GenBank/DDBJ databases">
        <title>The Genome Sequence of Batrachochytrium dendrobatidis JEL423.</title>
        <authorList>
            <consortium name="The Broad Institute Genome Sequencing Platform"/>
            <person name="Birren B."/>
            <person name="Lander E."/>
            <person name="Galagan J."/>
            <person name="Cuomo C."/>
            <person name="Devon K."/>
            <person name="Jaffe D."/>
            <person name="Butler J."/>
            <person name="Alvarez P."/>
            <person name="Gnerre S."/>
            <person name="Grabherr M."/>
            <person name="Kleber M."/>
            <person name="Mauceli E."/>
            <person name="Brockman W."/>
            <person name="Young S."/>
            <person name="LaButti K."/>
            <person name="Sykes S."/>
            <person name="DeCaprio D."/>
            <person name="Crawford M."/>
            <person name="Koehrsen M."/>
            <person name="Engels R."/>
            <person name="Montgomery P."/>
            <person name="Pearson M."/>
            <person name="Howarth C."/>
            <person name="Larson L."/>
            <person name="White J."/>
            <person name="O'Leary S."/>
            <person name="Kodira C."/>
            <person name="Zeng Q."/>
            <person name="Yandava C."/>
            <person name="Alvarado L."/>
            <person name="Longcore J."/>
            <person name="James T."/>
        </authorList>
    </citation>
    <scope>NUCLEOTIDE SEQUENCE [LARGE SCALE GENOMIC DNA]</scope>
    <source>
        <strain evidence="17 18">JEL423</strain>
    </source>
</reference>
<dbReference type="EMBL" id="DS022304">
    <property type="protein sequence ID" value="OAJ40660.1"/>
    <property type="molecule type" value="Genomic_DNA"/>
</dbReference>
<comment type="function">
    <text evidence="11">Catalytic component of the histone acetylase B (HAT-B) complex. Has intrinsic substrate specificity that modifies lysine in recognition sequence GXGKXG. Involved in DNA double-strand break repair.</text>
</comment>
<evidence type="ECO:0000256" key="8">
    <source>
        <dbReference type="ARBA" id="ARBA00023242"/>
    </source>
</evidence>
<dbReference type="GO" id="GO:0006281">
    <property type="term" value="P:DNA repair"/>
    <property type="evidence" value="ECO:0007669"/>
    <property type="project" value="UniProtKB-KW"/>
</dbReference>
<name>A0A177WMJ2_BATDL</name>
<dbReference type="Pfam" id="PF00583">
    <property type="entry name" value="Acetyltransf_1"/>
    <property type="match status" value="1"/>
</dbReference>
<dbReference type="GO" id="GO:0031509">
    <property type="term" value="P:subtelomeric heterochromatin formation"/>
    <property type="evidence" value="ECO:0007669"/>
    <property type="project" value="InterPro"/>
</dbReference>
<dbReference type="AlphaFoldDB" id="A0A177WMJ2"/>
<dbReference type="Gene3D" id="3.40.630.30">
    <property type="match status" value="1"/>
</dbReference>
<proteinExistence type="inferred from homology"/>
<keyword evidence="5 11" id="KW-0808">Transferase</keyword>
<comment type="subcellular location">
    <subcellularLocation>
        <location evidence="11">Cytoplasm</location>
    </subcellularLocation>
    <subcellularLocation>
        <location evidence="1 11">Nucleus</location>
    </subcellularLocation>
</comment>
<keyword evidence="11" id="KW-0963">Cytoplasm</keyword>
<evidence type="ECO:0000256" key="3">
    <source>
        <dbReference type="ARBA" id="ARBA00013184"/>
    </source>
</evidence>
<gene>
    <name evidence="17" type="ORF">BDEG_24367</name>
</gene>
<feature type="binding site" evidence="13">
    <location>
        <begin position="278"/>
        <end position="280"/>
    </location>
    <ligand>
        <name>acetyl-CoA</name>
        <dbReference type="ChEBI" id="CHEBI:57288"/>
    </ligand>
</feature>
<dbReference type="InterPro" id="IPR017380">
    <property type="entry name" value="Hist_AcTrfase_B-typ_cat-su"/>
</dbReference>
<organism evidence="17 18">
    <name type="scientific">Batrachochytrium dendrobatidis (strain JEL423)</name>
    <dbReference type="NCBI Taxonomy" id="403673"/>
    <lineage>
        <taxon>Eukaryota</taxon>
        <taxon>Fungi</taxon>
        <taxon>Fungi incertae sedis</taxon>
        <taxon>Chytridiomycota</taxon>
        <taxon>Chytridiomycota incertae sedis</taxon>
        <taxon>Chytridiomycetes</taxon>
        <taxon>Rhizophydiales</taxon>
        <taxon>Rhizophydiales incertae sedis</taxon>
        <taxon>Batrachochytrium</taxon>
    </lineage>
</organism>
<feature type="binding site" evidence="13">
    <location>
        <position position="316"/>
    </location>
    <ligand>
        <name>acetyl-CoA</name>
        <dbReference type="ChEBI" id="CHEBI:57288"/>
    </ligand>
</feature>
<dbReference type="InterPro" id="IPR000182">
    <property type="entry name" value="GNAT_dom"/>
</dbReference>
<dbReference type="GO" id="GO:0000781">
    <property type="term" value="C:chromosome, telomeric region"/>
    <property type="evidence" value="ECO:0007669"/>
    <property type="project" value="GOC"/>
</dbReference>
<dbReference type="InterPro" id="IPR013523">
    <property type="entry name" value="Hist_AcTrfase_HAT1_C"/>
</dbReference>
<dbReference type="Pfam" id="PF21184">
    <property type="entry name" value="HAT1_C_fung"/>
    <property type="match status" value="1"/>
</dbReference>
<dbReference type="GO" id="GO:0005737">
    <property type="term" value="C:cytoplasm"/>
    <property type="evidence" value="ECO:0007669"/>
    <property type="project" value="UniProtKB-SubCell"/>
</dbReference>
<comment type="catalytic activity">
    <reaction evidence="10 11">
        <text>L-lysyl-[protein] + acetyl-CoA = N(6)-acetyl-L-lysyl-[protein] + CoA + H(+)</text>
        <dbReference type="Rhea" id="RHEA:45948"/>
        <dbReference type="Rhea" id="RHEA-COMP:9752"/>
        <dbReference type="Rhea" id="RHEA-COMP:10731"/>
        <dbReference type="ChEBI" id="CHEBI:15378"/>
        <dbReference type="ChEBI" id="CHEBI:29969"/>
        <dbReference type="ChEBI" id="CHEBI:57287"/>
        <dbReference type="ChEBI" id="CHEBI:57288"/>
        <dbReference type="ChEBI" id="CHEBI:61930"/>
        <dbReference type="EC" id="2.3.1.48"/>
    </reaction>
</comment>
<dbReference type="EC" id="2.3.1.48" evidence="3 11"/>
<dbReference type="CDD" id="cd04301">
    <property type="entry name" value="NAT_SF"/>
    <property type="match status" value="1"/>
</dbReference>
<dbReference type="InterPro" id="IPR019467">
    <property type="entry name" value="Hat1_N"/>
</dbReference>
<sequence>MNTTFQTLIVDTAIEGNSVELNRLGFYKFVQYSNCSSMEALFAAHNPLAEWLCNSNDAVCLSLVSTHNDPSVANKTASEADHAIDFHPLYTYPVFGDEEKVFGYKDLKIKLYYAAGSLYTYLGFTYSSRIGEGASKMFAPGVQPQNVVEMINQKIPAGAAHNYDQFMKQVRQDEHTFRPMGVKIHEYTVDNKVFEMYECTFDTLNFIEYHKRLQTFLLWFIEGASYLEDKDKNWQFVLVFEKESNFASGSPVYKIVGYLSYYPFYHYPDTRRMRISQFIILPPYQHQGHGRKLYTTMMNKFIGDSTVVDITVEDPNDEFQDLRDRCDVQRLLECKALAGLSAPLDSQCFNAIRGKYKLCKRQAYRCLEIVLLHQLNRNDARANRLYRLFVKARIFQQNCDVLKSLPFDERVDRLHETYLALEQDYQNVLSTLE</sequence>
<reference evidence="17 18" key="2">
    <citation type="submission" date="2016-05" db="EMBL/GenBank/DDBJ databases">
        <title>Lineage-specific infection strategies underlie the spectrum of fungal disease in amphibians.</title>
        <authorList>
            <person name="Cuomo C.A."/>
            <person name="Farrer R.A."/>
            <person name="James T."/>
            <person name="Longcore J."/>
            <person name="Birren B."/>
        </authorList>
    </citation>
    <scope>NUCLEOTIDE SEQUENCE [LARGE SCALE GENOMIC DNA]</scope>
    <source>
        <strain evidence="17 18">JEL423</strain>
    </source>
</reference>
<dbReference type="PANTHER" id="PTHR12046">
    <property type="entry name" value="HISTONE ACETYLTRANSFERASE TYPE B CATALYTIC SUBUNIT"/>
    <property type="match status" value="1"/>
</dbReference>
<dbReference type="Proteomes" id="UP000077115">
    <property type="component" value="Unassembled WGS sequence"/>
</dbReference>
<keyword evidence="9 11" id="KW-0012">Acyltransferase</keyword>
<comment type="similarity">
    <text evidence="2 11">Belongs to the HAT1 family.</text>
</comment>
<evidence type="ECO:0000313" key="18">
    <source>
        <dbReference type="Proteomes" id="UP000077115"/>
    </source>
</evidence>
<evidence type="ECO:0000256" key="13">
    <source>
        <dbReference type="PIRSR" id="PIRSR038084-2"/>
    </source>
</evidence>
<evidence type="ECO:0000256" key="12">
    <source>
        <dbReference type="PIRSR" id="PIRSR038084-1"/>
    </source>
</evidence>
<evidence type="ECO:0000256" key="9">
    <source>
        <dbReference type="ARBA" id="ARBA00023315"/>
    </source>
</evidence>
<feature type="binding site" evidence="13">
    <location>
        <position position="325"/>
    </location>
    <ligand>
        <name>acetyl-CoA</name>
        <dbReference type="ChEBI" id="CHEBI:57288"/>
    </ligand>
</feature>
<dbReference type="GO" id="GO:0004402">
    <property type="term" value="F:histone acetyltransferase activity"/>
    <property type="evidence" value="ECO:0007669"/>
    <property type="project" value="UniProtKB-UniRule"/>
</dbReference>
<feature type="active site" description="Proton donor/acceptor" evidence="12">
    <location>
        <position position="313"/>
    </location>
</feature>
<evidence type="ECO:0000256" key="2">
    <source>
        <dbReference type="ARBA" id="ARBA00010543"/>
    </source>
</evidence>
<keyword evidence="6" id="KW-0227">DNA damage</keyword>
<accession>A0A177WMJ2</accession>
<evidence type="ECO:0000256" key="1">
    <source>
        <dbReference type="ARBA" id="ARBA00004123"/>
    </source>
</evidence>